<proteinExistence type="predicted"/>
<evidence type="ECO:0000256" key="1">
    <source>
        <dbReference type="SAM" id="MobiDB-lite"/>
    </source>
</evidence>
<dbReference type="AlphaFoldDB" id="A0A0C9WVE8"/>
<feature type="compositionally biased region" description="Polar residues" evidence="1">
    <location>
        <begin position="197"/>
        <end position="209"/>
    </location>
</feature>
<feature type="region of interest" description="Disordered" evidence="1">
    <location>
        <begin position="100"/>
        <end position="172"/>
    </location>
</feature>
<sequence>MPFWSKGLTDNAPKSSDSPKGLTSTRDIDTWPVKPLSQAVALPVATGSPPLEPQIARAPTAQKKSNIKAGSIEGEIGDHIPPVIGRDKLDLNTSAATLKVTTQKRSRSNQPDHGNAQAVELVNSAKDERNTGGKRAGSPNSRTKSRSWNVDTSSSLGDTAGQAPFGAPISAPIGAGKSIRGISSTSAQAAAHDAKQQTKSFSGRSRSNQPDYAIAQVDELVNPAKDELNTGEGTAGSPESRTKNVDSSLSLGDTAGQAHFGAPIAAPIGTGKSIRGTSSTSAQAAAHDAKQQIKSFSSRSRSNQPDHGIAQPNSSLILVGKGRAHQSRGRSHDRLTLILLHLWGTLRVKRLLEPPLLPQ</sequence>
<dbReference type="Proteomes" id="UP000054477">
    <property type="component" value="Unassembled WGS sequence"/>
</dbReference>
<evidence type="ECO:0000313" key="3">
    <source>
        <dbReference type="Proteomes" id="UP000054477"/>
    </source>
</evidence>
<reference evidence="2 3" key="1">
    <citation type="submission" date="2014-04" db="EMBL/GenBank/DDBJ databases">
        <authorList>
            <consortium name="DOE Joint Genome Institute"/>
            <person name="Kuo A."/>
            <person name="Kohler A."/>
            <person name="Nagy L.G."/>
            <person name="Floudas D."/>
            <person name="Copeland A."/>
            <person name="Barry K.W."/>
            <person name="Cichocki N."/>
            <person name="Veneault-Fourrey C."/>
            <person name="LaButti K."/>
            <person name="Lindquist E.A."/>
            <person name="Lipzen A."/>
            <person name="Lundell T."/>
            <person name="Morin E."/>
            <person name="Murat C."/>
            <person name="Sun H."/>
            <person name="Tunlid A."/>
            <person name="Henrissat B."/>
            <person name="Grigoriev I.V."/>
            <person name="Hibbett D.S."/>
            <person name="Martin F."/>
            <person name="Nordberg H.P."/>
            <person name="Cantor M.N."/>
            <person name="Hua S.X."/>
        </authorList>
    </citation>
    <scope>NUCLEOTIDE SEQUENCE [LARGE SCALE GENOMIC DNA]</scope>
    <source>
        <strain evidence="2 3">LaAM-08-1</strain>
    </source>
</reference>
<dbReference type="HOGENOM" id="CLU_771763_0_0_1"/>
<keyword evidence="3" id="KW-1185">Reference proteome</keyword>
<name>A0A0C9WVE8_9AGAR</name>
<dbReference type="EMBL" id="KN838580">
    <property type="protein sequence ID" value="KIK03420.1"/>
    <property type="molecule type" value="Genomic_DNA"/>
</dbReference>
<feature type="region of interest" description="Disordered" evidence="1">
    <location>
        <begin position="226"/>
        <end position="331"/>
    </location>
</feature>
<feature type="region of interest" description="Disordered" evidence="1">
    <location>
        <begin position="1"/>
        <end position="30"/>
    </location>
</feature>
<feature type="compositionally biased region" description="Polar residues" evidence="1">
    <location>
        <begin position="138"/>
        <end position="157"/>
    </location>
</feature>
<feature type="region of interest" description="Disordered" evidence="1">
    <location>
        <begin position="45"/>
        <end position="83"/>
    </location>
</feature>
<protein>
    <submittedName>
        <fullName evidence="2">Uncharacterized protein</fullName>
    </submittedName>
</protein>
<accession>A0A0C9WVE8</accession>
<feature type="region of interest" description="Disordered" evidence="1">
    <location>
        <begin position="184"/>
        <end position="209"/>
    </location>
</feature>
<organism evidence="2 3">
    <name type="scientific">Laccaria amethystina LaAM-08-1</name>
    <dbReference type="NCBI Taxonomy" id="1095629"/>
    <lineage>
        <taxon>Eukaryota</taxon>
        <taxon>Fungi</taxon>
        <taxon>Dikarya</taxon>
        <taxon>Basidiomycota</taxon>
        <taxon>Agaricomycotina</taxon>
        <taxon>Agaricomycetes</taxon>
        <taxon>Agaricomycetidae</taxon>
        <taxon>Agaricales</taxon>
        <taxon>Agaricineae</taxon>
        <taxon>Hydnangiaceae</taxon>
        <taxon>Laccaria</taxon>
    </lineage>
</organism>
<feature type="compositionally biased region" description="Polar residues" evidence="1">
    <location>
        <begin position="12"/>
        <end position="25"/>
    </location>
</feature>
<feature type="compositionally biased region" description="Polar residues" evidence="1">
    <location>
        <begin position="292"/>
        <end position="316"/>
    </location>
</feature>
<reference evidence="3" key="2">
    <citation type="submission" date="2015-01" db="EMBL/GenBank/DDBJ databases">
        <title>Evolutionary Origins and Diversification of the Mycorrhizal Mutualists.</title>
        <authorList>
            <consortium name="DOE Joint Genome Institute"/>
            <consortium name="Mycorrhizal Genomics Consortium"/>
            <person name="Kohler A."/>
            <person name="Kuo A."/>
            <person name="Nagy L.G."/>
            <person name="Floudas D."/>
            <person name="Copeland A."/>
            <person name="Barry K.W."/>
            <person name="Cichocki N."/>
            <person name="Veneault-Fourrey C."/>
            <person name="LaButti K."/>
            <person name="Lindquist E.A."/>
            <person name="Lipzen A."/>
            <person name="Lundell T."/>
            <person name="Morin E."/>
            <person name="Murat C."/>
            <person name="Riley R."/>
            <person name="Ohm R."/>
            <person name="Sun H."/>
            <person name="Tunlid A."/>
            <person name="Henrissat B."/>
            <person name="Grigoriev I.V."/>
            <person name="Hibbett D.S."/>
            <person name="Martin F."/>
        </authorList>
    </citation>
    <scope>NUCLEOTIDE SEQUENCE [LARGE SCALE GENOMIC DNA]</scope>
    <source>
        <strain evidence="3">LaAM-08-1</strain>
    </source>
</reference>
<evidence type="ECO:0000313" key="2">
    <source>
        <dbReference type="EMBL" id="KIK03420.1"/>
    </source>
</evidence>
<gene>
    <name evidence="2" type="ORF">K443DRAFT_476518</name>
</gene>